<dbReference type="SUPFAM" id="SSF56112">
    <property type="entry name" value="Protein kinase-like (PK-like)"/>
    <property type="match status" value="1"/>
</dbReference>
<comment type="caution">
    <text evidence="2">The sequence shown here is derived from an EMBL/GenBank/DDBJ whole genome shotgun (WGS) entry which is preliminary data.</text>
</comment>
<dbReference type="GO" id="GO:0016301">
    <property type="term" value="F:kinase activity"/>
    <property type="evidence" value="ECO:0007669"/>
    <property type="project" value="UniProtKB-KW"/>
</dbReference>
<dbReference type="InterPro" id="IPR011009">
    <property type="entry name" value="Kinase-like_dom_sf"/>
</dbReference>
<reference evidence="2 3" key="1">
    <citation type="submission" date="2018-11" db="EMBL/GenBank/DDBJ databases">
        <title>Sequencing the genomes of 1000 actinobacteria strains.</title>
        <authorList>
            <person name="Klenk H.-P."/>
        </authorList>
    </citation>
    <scope>NUCLEOTIDE SEQUENCE [LARGE SCALE GENOMIC DNA]</scope>
    <source>
        <strain evidence="2 3">DSM 44231</strain>
    </source>
</reference>
<accession>A0A3N1HCK3</accession>
<protein>
    <submittedName>
        <fullName evidence="2">Ser/Thr protein kinase RdoA (MazF antagonist)</fullName>
    </submittedName>
</protein>
<evidence type="ECO:0000259" key="1">
    <source>
        <dbReference type="Pfam" id="PF01636"/>
    </source>
</evidence>
<keyword evidence="2" id="KW-0808">Transferase</keyword>
<evidence type="ECO:0000313" key="2">
    <source>
        <dbReference type="EMBL" id="ROP40229.1"/>
    </source>
</evidence>
<proteinExistence type="predicted"/>
<sequence>MSIEVNSPAFSLKQAENILAQACELAELPAASARPMRLGENALFHLTNVGVVVRIARGPDYWPDAYKEVEVSDWLGGQGISAAKAVDIPQPISVLGHPVTFWFYIDGRNGGPGDVAALGTVLRRLHALPAPEDFRLPATSILDRVLPRIEGAPISDEDRDFLTARVDSLAAYIKKLDFPLQPTAIHGDAHVQNLMIRGSEAVLIDFERFAWGQPEWDLAVTATEYVTAGWWTDDQYRLFADSYGYDITEWEGFDVLRQTNEIKMTTWLMQNVNESPDIAREYERRMNTLRTDEATRDWQAF</sequence>
<dbReference type="Gene3D" id="3.90.1200.10">
    <property type="match status" value="1"/>
</dbReference>
<name>A0A3N1HCK3_9PSEU</name>
<dbReference type="InterPro" id="IPR002575">
    <property type="entry name" value="Aminoglycoside_PTrfase"/>
</dbReference>
<dbReference type="Pfam" id="PF01636">
    <property type="entry name" value="APH"/>
    <property type="match status" value="1"/>
</dbReference>
<keyword evidence="2" id="KW-0418">Kinase</keyword>
<gene>
    <name evidence="2" type="ORF">EDD40_5635</name>
</gene>
<dbReference type="Proteomes" id="UP000268727">
    <property type="component" value="Unassembled WGS sequence"/>
</dbReference>
<feature type="domain" description="Aminoglycoside phosphotransferase" evidence="1">
    <location>
        <begin position="50"/>
        <end position="250"/>
    </location>
</feature>
<keyword evidence="3" id="KW-1185">Reference proteome</keyword>
<evidence type="ECO:0000313" key="3">
    <source>
        <dbReference type="Proteomes" id="UP000268727"/>
    </source>
</evidence>
<organism evidence="2 3">
    <name type="scientific">Saccharothrix texasensis</name>
    <dbReference type="NCBI Taxonomy" id="103734"/>
    <lineage>
        <taxon>Bacteria</taxon>
        <taxon>Bacillati</taxon>
        <taxon>Actinomycetota</taxon>
        <taxon>Actinomycetes</taxon>
        <taxon>Pseudonocardiales</taxon>
        <taxon>Pseudonocardiaceae</taxon>
        <taxon>Saccharothrix</taxon>
    </lineage>
</organism>
<dbReference type="AlphaFoldDB" id="A0A3N1HCK3"/>
<dbReference type="EMBL" id="RJKM01000001">
    <property type="protein sequence ID" value="ROP40229.1"/>
    <property type="molecule type" value="Genomic_DNA"/>
</dbReference>